<dbReference type="RefSeq" id="WP_092476259.1">
    <property type="nucleotide sequence ID" value="NZ_FOHN01000003.1"/>
</dbReference>
<dbReference type="SUPFAM" id="SSF51735">
    <property type="entry name" value="NAD(P)-binding Rossmann-fold domains"/>
    <property type="match status" value="1"/>
</dbReference>
<evidence type="ECO:0000313" key="4">
    <source>
        <dbReference type="EMBL" id="SES78933.1"/>
    </source>
</evidence>
<dbReference type="CDD" id="cd05300">
    <property type="entry name" value="2-Hacid_dh_1"/>
    <property type="match status" value="1"/>
</dbReference>
<gene>
    <name evidence="4" type="ORF">SAMN04487772_103116</name>
</gene>
<evidence type="ECO:0000256" key="2">
    <source>
        <dbReference type="ARBA" id="ARBA00023027"/>
    </source>
</evidence>
<dbReference type="SUPFAM" id="SSF52283">
    <property type="entry name" value="Formate/glycerate dehydrogenase catalytic domain-like"/>
    <property type="match status" value="1"/>
</dbReference>
<protein>
    <submittedName>
        <fullName evidence="4">Phosphoglycerate dehydrogenase</fullName>
    </submittedName>
</protein>
<dbReference type="AlphaFoldDB" id="A0A1H9ZDK9"/>
<dbReference type="InterPro" id="IPR006140">
    <property type="entry name" value="D-isomer_DH_NAD-bd"/>
</dbReference>
<organism evidence="4 5">
    <name type="scientific">[Clostridium] polysaccharolyticum</name>
    <dbReference type="NCBI Taxonomy" id="29364"/>
    <lineage>
        <taxon>Bacteria</taxon>
        <taxon>Bacillati</taxon>
        <taxon>Bacillota</taxon>
        <taxon>Clostridia</taxon>
        <taxon>Lachnospirales</taxon>
        <taxon>Lachnospiraceae</taxon>
    </lineage>
</organism>
<proteinExistence type="predicted"/>
<dbReference type="Pfam" id="PF02826">
    <property type="entry name" value="2-Hacid_dh_C"/>
    <property type="match status" value="1"/>
</dbReference>
<dbReference type="PANTHER" id="PTHR43333:SF1">
    <property type="entry name" value="D-ISOMER SPECIFIC 2-HYDROXYACID DEHYDROGENASE NAD-BINDING DOMAIN-CONTAINING PROTEIN"/>
    <property type="match status" value="1"/>
</dbReference>
<accession>A0A1H9ZDK9</accession>
<evidence type="ECO:0000259" key="3">
    <source>
        <dbReference type="Pfam" id="PF02826"/>
    </source>
</evidence>
<keyword evidence="1" id="KW-0560">Oxidoreductase</keyword>
<dbReference type="STRING" id="29364.SAMN04487772_103116"/>
<dbReference type="InterPro" id="IPR036291">
    <property type="entry name" value="NAD(P)-bd_dom_sf"/>
</dbReference>
<keyword evidence="2" id="KW-0520">NAD</keyword>
<reference evidence="4 5" key="1">
    <citation type="submission" date="2016-10" db="EMBL/GenBank/DDBJ databases">
        <authorList>
            <person name="de Groot N.N."/>
        </authorList>
    </citation>
    <scope>NUCLEOTIDE SEQUENCE [LARGE SCALE GENOMIC DNA]</scope>
    <source>
        <strain evidence="4 5">DSM 1801</strain>
    </source>
</reference>
<dbReference type="Proteomes" id="UP000199800">
    <property type="component" value="Unassembled WGS sequence"/>
</dbReference>
<sequence>MNILITGAWQQALEYTDRLKEKGHEVVFLQYEKDSLPCEYEWVEGIIGNGIFLSHSVEKFTNLRYVQLTSAGYDRVPMDYIKEKGITIHNARGVYSAPMAEYAAAGVLSLYKEQKSFLENQKKHIWDKKRNLKELCGQTVCIVGCGSVGCECAKRFQAFGCNITGVDLYETGYEAFSCMYTMDRLKEALEKADIVVLTLPLTNETRHMMNKSTFASMKAGSVIVNIARGALIKTEDLVEALEEKLFGAVLDVFEEEPLGDSPLWDMEHVIITPHNSFVGSGNNKRMSEVIINNLENV</sequence>
<dbReference type="PANTHER" id="PTHR43333">
    <property type="entry name" value="2-HACID_DH_C DOMAIN-CONTAINING PROTEIN"/>
    <property type="match status" value="1"/>
</dbReference>
<feature type="domain" description="D-isomer specific 2-hydroxyacid dehydrogenase NAD-binding" evidence="3">
    <location>
        <begin position="107"/>
        <end position="275"/>
    </location>
</feature>
<name>A0A1H9ZDK9_9FIRM</name>
<dbReference type="GO" id="GO:0016616">
    <property type="term" value="F:oxidoreductase activity, acting on the CH-OH group of donors, NAD or NADP as acceptor"/>
    <property type="evidence" value="ECO:0007669"/>
    <property type="project" value="InterPro"/>
</dbReference>
<evidence type="ECO:0000256" key="1">
    <source>
        <dbReference type="ARBA" id="ARBA00023002"/>
    </source>
</evidence>
<evidence type="ECO:0000313" key="5">
    <source>
        <dbReference type="Proteomes" id="UP000199800"/>
    </source>
</evidence>
<dbReference type="GO" id="GO:0051287">
    <property type="term" value="F:NAD binding"/>
    <property type="evidence" value="ECO:0007669"/>
    <property type="project" value="InterPro"/>
</dbReference>
<dbReference type="OrthoDB" id="9805416at2"/>
<dbReference type="EMBL" id="FOHN01000003">
    <property type="protein sequence ID" value="SES78933.1"/>
    <property type="molecule type" value="Genomic_DNA"/>
</dbReference>
<keyword evidence="5" id="KW-1185">Reference proteome</keyword>
<dbReference type="Gene3D" id="3.40.50.720">
    <property type="entry name" value="NAD(P)-binding Rossmann-like Domain"/>
    <property type="match status" value="2"/>
</dbReference>